<protein>
    <recommendedName>
        <fullName evidence="2">DUF4806 domain-containing protein</fullName>
    </recommendedName>
</protein>
<evidence type="ECO:0000259" key="2">
    <source>
        <dbReference type="Pfam" id="PF16064"/>
    </source>
</evidence>
<dbReference type="InterPro" id="IPR032071">
    <property type="entry name" value="DUF4806"/>
</dbReference>
<keyword evidence="4" id="KW-1185">Reference proteome</keyword>
<sequence>MIRLLYLQFNVFSVYVPSRFANGNSTMIPETHVRKNVQKLPVPPRPCPSGLRTEVGVNATSSIPGVMASPTTKPIDIERNTVNENDFQRHVRMKLKKFEENQREILAILSGLNHGVDATPRLSSCNEINMIKPAETEEEFEEINEKLAQNPEIATQMSLFLAVLGGKNLATQTRNIMRSIATNKVWSRFSLKGRGKNTKAALNALPIWKLIMTALLNGKENPSQEQVEEQTKPGYNQCLKNE</sequence>
<feature type="domain" description="DUF4806" evidence="2">
    <location>
        <begin position="130"/>
        <end position="212"/>
    </location>
</feature>
<organism evidence="3 4">
    <name type="scientific">Mya arenaria</name>
    <name type="common">Soft-shell clam</name>
    <dbReference type="NCBI Taxonomy" id="6604"/>
    <lineage>
        <taxon>Eukaryota</taxon>
        <taxon>Metazoa</taxon>
        <taxon>Spiralia</taxon>
        <taxon>Lophotrochozoa</taxon>
        <taxon>Mollusca</taxon>
        <taxon>Bivalvia</taxon>
        <taxon>Autobranchia</taxon>
        <taxon>Heteroconchia</taxon>
        <taxon>Euheterodonta</taxon>
        <taxon>Imparidentia</taxon>
        <taxon>Neoheterodontei</taxon>
        <taxon>Myida</taxon>
        <taxon>Myoidea</taxon>
        <taxon>Myidae</taxon>
        <taxon>Mya</taxon>
    </lineage>
</organism>
<gene>
    <name evidence="3" type="ORF">MAR_031109</name>
</gene>
<accession>A0ABY7F2X3</accession>
<reference evidence="3" key="1">
    <citation type="submission" date="2022-11" db="EMBL/GenBank/DDBJ databases">
        <title>Centuries of genome instability and evolution in soft-shell clam transmissible cancer (bioRxiv).</title>
        <authorList>
            <person name="Hart S.F.M."/>
            <person name="Yonemitsu M.A."/>
            <person name="Giersch R.M."/>
            <person name="Beal B.F."/>
            <person name="Arriagada G."/>
            <person name="Davis B.W."/>
            <person name="Ostrander E.A."/>
            <person name="Goff S.P."/>
            <person name="Metzger M.J."/>
        </authorList>
    </citation>
    <scope>NUCLEOTIDE SEQUENCE</scope>
    <source>
        <strain evidence="3">MELC-2E11</strain>
        <tissue evidence="3">Siphon/mantle</tissue>
    </source>
</reference>
<dbReference type="Proteomes" id="UP001164746">
    <property type="component" value="Chromosome 10"/>
</dbReference>
<name>A0ABY7F2X3_MYAAR</name>
<feature type="region of interest" description="Disordered" evidence="1">
    <location>
        <begin position="221"/>
        <end position="242"/>
    </location>
</feature>
<proteinExistence type="predicted"/>
<evidence type="ECO:0000313" key="4">
    <source>
        <dbReference type="Proteomes" id="UP001164746"/>
    </source>
</evidence>
<evidence type="ECO:0000313" key="3">
    <source>
        <dbReference type="EMBL" id="WAR16515.1"/>
    </source>
</evidence>
<evidence type="ECO:0000256" key="1">
    <source>
        <dbReference type="SAM" id="MobiDB-lite"/>
    </source>
</evidence>
<dbReference type="Pfam" id="PF16064">
    <property type="entry name" value="DUF4806"/>
    <property type="match status" value="1"/>
</dbReference>
<dbReference type="EMBL" id="CP111021">
    <property type="protein sequence ID" value="WAR16515.1"/>
    <property type="molecule type" value="Genomic_DNA"/>
</dbReference>